<reference evidence="2" key="1">
    <citation type="submission" date="2018-12" db="EMBL/GenBank/DDBJ databases">
        <title>Dusodibacter welbiota gen. nov., sp. nov., isolated from human faeces and emended description of the Oscillibacter genus.</title>
        <authorList>
            <person name="Le Roy T."/>
            <person name="Van der Smissen P."/>
            <person name="Delzenne N."/>
            <person name="Muccioli G."/>
            <person name="Collet J.F."/>
            <person name="Cani P.D."/>
        </authorList>
    </citation>
    <scope>NUCLEOTIDE SEQUENCE [LARGE SCALE GENOMIC DNA]</scope>
    <source>
        <strain evidence="2">J115</strain>
    </source>
</reference>
<dbReference type="Pfam" id="PF14359">
    <property type="entry name" value="DUF4406"/>
    <property type="match status" value="1"/>
</dbReference>
<evidence type="ECO:0000313" key="2">
    <source>
        <dbReference type="Proteomes" id="UP000298642"/>
    </source>
</evidence>
<dbReference type="EMBL" id="CP034413">
    <property type="protein sequence ID" value="QCI59189.1"/>
    <property type="molecule type" value="Genomic_DNA"/>
</dbReference>
<dbReference type="KEGG" id="obj:EIO64_08100"/>
<dbReference type="Gene3D" id="3.40.50.450">
    <property type="match status" value="1"/>
</dbReference>
<name>A0A4D7AJS6_9FIRM</name>
<protein>
    <submittedName>
        <fullName evidence="1">DUF4406 domain-containing protein</fullName>
    </submittedName>
</protein>
<dbReference type="Proteomes" id="UP000298642">
    <property type="component" value="Chromosome"/>
</dbReference>
<dbReference type="RefSeq" id="WP_136891177.1">
    <property type="nucleotide sequence ID" value="NZ_CP034413.3"/>
</dbReference>
<dbReference type="InterPro" id="IPR025518">
    <property type="entry name" value="DUF4406"/>
</dbReference>
<organism evidence="1 2">
    <name type="scientific">Dysosmobacter welbionis</name>
    <dbReference type="NCBI Taxonomy" id="2093857"/>
    <lineage>
        <taxon>Bacteria</taxon>
        <taxon>Bacillati</taxon>
        <taxon>Bacillota</taxon>
        <taxon>Clostridia</taxon>
        <taxon>Eubacteriales</taxon>
        <taxon>Oscillospiraceae</taxon>
        <taxon>Dysosmobacter</taxon>
    </lineage>
</organism>
<gene>
    <name evidence="1" type="ORF">EIO64_08100</name>
</gene>
<evidence type="ECO:0000313" key="1">
    <source>
        <dbReference type="EMBL" id="QCI59189.1"/>
    </source>
</evidence>
<dbReference type="SUPFAM" id="SSF52309">
    <property type="entry name" value="N-(deoxy)ribosyltransferase-like"/>
    <property type="match status" value="1"/>
</dbReference>
<sequence>MKIYLAGRIAGDRKYRAKFREAAKALEGMGHVVLNPATLPDGLTDADYMQICMAMLNAADLAVFLPDYRESRGAMVEWAYCQRIGKDCALYMDMTGGGRQ</sequence>
<accession>A0A4D7AJS6</accession>
<proteinExistence type="predicted"/>
<dbReference type="AlphaFoldDB" id="A0A4D7AJS6"/>
<keyword evidence="2" id="KW-1185">Reference proteome</keyword>